<dbReference type="CDD" id="cd00383">
    <property type="entry name" value="trans_reg_C"/>
    <property type="match status" value="1"/>
</dbReference>
<dbReference type="GO" id="GO:0006355">
    <property type="term" value="P:regulation of DNA-templated transcription"/>
    <property type="evidence" value="ECO:0007669"/>
    <property type="project" value="InterPro"/>
</dbReference>
<dbReference type="Proteomes" id="UP000276301">
    <property type="component" value="Unassembled WGS sequence"/>
</dbReference>
<keyword evidence="13" id="KW-1185">Reference proteome</keyword>
<dbReference type="PROSITE" id="PS51755">
    <property type="entry name" value="OMPR_PHOB"/>
    <property type="match status" value="1"/>
</dbReference>
<dbReference type="InterPro" id="IPR036388">
    <property type="entry name" value="WH-like_DNA-bd_sf"/>
</dbReference>
<dbReference type="Gene3D" id="3.40.50.2300">
    <property type="match status" value="1"/>
</dbReference>
<keyword evidence="5 9" id="KW-0238">DNA-binding</keyword>
<sequence length="238" mass="26747">MIPMILLVMDEGNPRYTETLRQYRVRLTQRIFDEGWQVATAVGVAQALAQLEAQKISLLVFDTTGYRGDRVAQLKLLRASTDLPVLVVVEGGDEHAELEMLENGADDCLHRPASDPLIIAHVKALLKRVHALPPKELRFDGLRLSLAEHVVELDGKTVALSPREFDLLYYLARNPNLALSRMQILNRAWDSGYAGDERTVDSHIKSLRAKLGWFGKHIITVRGVGYKFLWSAAQERPA</sequence>
<dbReference type="SUPFAM" id="SSF52172">
    <property type="entry name" value="CheY-like"/>
    <property type="match status" value="1"/>
</dbReference>
<feature type="modified residue" description="4-aspartylphosphate" evidence="8">
    <location>
        <position position="62"/>
    </location>
</feature>
<dbReference type="InterPro" id="IPR001867">
    <property type="entry name" value="OmpR/PhoB-type_DNA-bd"/>
</dbReference>
<evidence type="ECO:0000256" key="2">
    <source>
        <dbReference type="ARBA" id="ARBA00022553"/>
    </source>
</evidence>
<dbReference type="RefSeq" id="WP_121587115.1">
    <property type="nucleotide sequence ID" value="NZ_RCHT01000017.1"/>
</dbReference>
<evidence type="ECO:0000313" key="13">
    <source>
        <dbReference type="Proteomes" id="UP000276301"/>
    </source>
</evidence>
<organism evidence="12 13">
    <name type="scientific">Anaerotruncus massiliensis</name>
    <name type="common">ex Liu et al. 2021</name>
    <dbReference type="NCBI Taxonomy" id="2321404"/>
    <lineage>
        <taxon>Bacteria</taxon>
        <taxon>Bacillati</taxon>
        <taxon>Bacillota</taxon>
        <taxon>Clostridia</taxon>
        <taxon>Eubacteriales</taxon>
        <taxon>Oscillospiraceae</taxon>
        <taxon>Anaerotruncus</taxon>
    </lineage>
</organism>
<dbReference type="FunFam" id="1.10.10.10:FF:000018">
    <property type="entry name" value="DNA-binding response regulator ResD"/>
    <property type="match status" value="1"/>
</dbReference>
<protein>
    <recommendedName>
        <fullName evidence="1">Stage 0 sporulation protein A homolog</fullName>
    </recommendedName>
</protein>
<comment type="function">
    <text evidence="7">May play the central regulatory role in sporulation. It may be an element of the effector pathway responsible for the activation of sporulation genes in response to nutritional stress. Spo0A may act in concert with spo0H (a sigma factor) to control the expression of some genes that are critical to the sporulation process.</text>
</comment>
<evidence type="ECO:0000256" key="8">
    <source>
        <dbReference type="PROSITE-ProRule" id="PRU00169"/>
    </source>
</evidence>
<comment type="caution">
    <text evidence="12">The sequence shown here is derived from an EMBL/GenBank/DDBJ whole genome shotgun (WGS) entry which is preliminary data.</text>
</comment>
<dbReference type="GO" id="GO:0000156">
    <property type="term" value="F:phosphorelay response regulator activity"/>
    <property type="evidence" value="ECO:0007669"/>
    <property type="project" value="TreeGrafter"/>
</dbReference>
<keyword evidence="3" id="KW-0902">Two-component regulatory system</keyword>
<name>A0A498CLQ4_9FIRM</name>
<gene>
    <name evidence="12" type="ORF">D4A47_09630</name>
</gene>
<dbReference type="PANTHER" id="PTHR48111">
    <property type="entry name" value="REGULATOR OF RPOS"/>
    <property type="match status" value="1"/>
</dbReference>
<dbReference type="PROSITE" id="PS50110">
    <property type="entry name" value="RESPONSE_REGULATORY"/>
    <property type="match status" value="1"/>
</dbReference>
<dbReference type="Pfam" id="PF00486">
    <property type="entry name" value="Trans_reg_C"/>
    <property type="match status" value="1"/>
</dbReference>
<dbReference type="InterPro" id="IPR016032">
    <property type="entry name" value="Sig_transdc_resp-reg_C-effctor"/>
</dbReference>
<dbReference type="AlphaFoldDB" id="A0A498CLQ4"/>
<dbReference type="GO" id="GO:0000976">
    <property type="term" value="F:transcription cis-regulatory region binding"/>
    <property type="evidence" value="ECO:0007669"/>
    <property type="project" value="TreeGrafter"/>
</dbReference>
<keyword evidence="4" id="KW-0805">Transcription regulation</keyword>
<proteinExistence type="predicted"/>
<keyword evidence="6" id="KW-0804">Transcription</keyword>
<feature type="DNA-binding region" description="OmpR/PhoB-type" evidence="9">
    <location>
        <begin position="134"/>
        <end position="230"/>
    </location>
</feature>
<evidence type="ECO:0000256" key="9">
    <source>
        <dbReference type="PROSITE-ProRule" id="PRU01091"/>
    </source>
</evidence>
<evidence type="ECO:0000256" key="6">
    <source>
        <dbReference type="ARBA" id="ARBA00023163"/>
    </source>
</evidence>
<feature type="domain" description="OmpR/PhoB-type" evidence="11">
    <location>
        <begin position="134"/>
        <end position="230"/>
    </location>
</feature>
<dbReference type="SMART" id="SM00862">
    <property type="entry name" value="Trans_reg_C"/>
    <property type="match status" value="1"/>
</dbReference>
<reference evidence="12 13" key="1">
    <citation type="submission" date="2018-10" db="EMBL/GenBank/DDBJ databases">
        <title>Anaerotruncus faecis sp. nov., isolated from human feces.</title>
        <authorList>
            <person name="Wang Y.-J."/>
        </authorList>
    </citation>
    <scope>NUCLEOTIDE SEQUENCE [LARGE SCALE GENOMIC DNA]</scope>
    <source>
        <strain evidence="12 13">22A2-44</strain>
    </source>
</reference>
<evidence type="ECO:0000256" key="3">
    <source>
        <dbReference type="ARBA" id="ARBA00023012"/>
    </source>
</evidence>
<dbReference type="InterPro" id="IPR001789">
    <property type="entry name" value="Sig_transdc_resp-reg_receiver"/>
</dbReference>
<dbReference type="GO" id="GO:0005829">
    <property type="term" value="C:cytosol"/>
    <property type="evidence" value="ECO:0007669"/>
    <property type="project" value="TreeGrafter"/>
</dbReference>
<evidence type="ECO:0000259" key="10">
    <source>
        <dbReference type="PROSITE" id="PS50110"/>
    </source>
</evidence>
<evidence type="ECO:0000256" key="5">
    <source>
        <dbReference type="ARBA" id="ARBA00023125"/>
    </source>
</evidence>
<accession>A0A498CLQ4</accession>
<dbReference type="EMBL" id="RCHT01000017">
    <property type="protein sequence ID" value="RLL09764.1"/>
    <property type="molecule type" value="Genomic_DNA"/>
</dbReference>
<dbReference type="Gene3D" id="1.10.10.10">
    <property type="entry name" value="Winged helix-like DNA-binding domain superfamily/Winged helix DNA-binding domain"/>
    <property type="match status" value="1"/>
</dbReference>
<keyword evidence="2 8" id="KW-0597">Phosphoprotein</keyword>
<dbReference type="GO" id="GO:0032993">
    <property type="term" value="C:protein-DNA complex"/>
    <property type="evidence" value="ECO:0007669"/>
    <property type="project" value="TreeGrafter"/>
</dbReference>
<evidence type="ECO:0000313" key="12">
    <source>
        <dbReference type="EMBL" id="RLL09764.1"/>
    </source>
</evidence>
<evidence type="ECO:0000256" key="4">
    <source>
        <dbReference type="ARBA" id="ARBA00023015"/>
    </source>
</evidence>
<evidence type="ECO:0000259" key="11">
    <source>
        <dbReference type="PROSITE" id="PS51755"/>
    </source>
</evidence>
<dbReference type="InterPro" id="IPR039420">
    <property type="entry name" value="WalR-like"/>
</dbReference>
<evidence type="ECO:0000256" key="7">
    <source>
        <dbReference type="ARBA" id="ARBA00024867"/>
    </source>
</evidence>
<evidence type="ECO:0000256" key="1">
    <source>
        <dbReference type="ARBA" id="ARBA00018672"/>
    </source>
</evidence>
<dbReference type="PANTHER" id="PTHR48111:SF1">
    <property type="entry name" value="TWO-COMPONENT RESPONSE REGULATOR ORR33"/>
    <property type="match status" value="1"/>
</dbReference>
<dbReference type="InterPro" id="IPR011006">
    <property type="entry name" value="CheY-like_superfamily"/>
</dbReference>
<feature type="domain" description="Response regulatory" evidence="10">
    <location>
        <begin position="13"/>
        <end position="126"/>
    </location>
</feature>
<dbReference type="SUPFAM" id="SSF46894">
    <property type="entry name" value="C-terminal effector domain of the bipartite response regulators"/>
    <property type="match status" value="1"/>
</dbReference>